<dbReference type="InterPro" id="IPR003533">
    <property type="entry name" value="Doublecortin_dom"/>
</dbReference>
<dbReference type="Pfam" id="PF03607">
    <property type="entry name" value="DCX"/>
    <property type="match status" value="2"/>
</dbReference>
<dbReference type="SUPFAM" id="SSF89837">
    <property type="entry name" value="Doublecortin (DC)"/>
    <property type="match status" value="2"/>
</dbReference>
<dbReference type="AlphaFoldDB" id="A0A7J8FGV6"/>
<protein>
    <submittedName>
        <fullName evidence="3">Doublecortin domain containing 2C</fullName>
    </submittedName>
</protein>
<dbReference type="OrthoDB" id="1738954at2759"/>
<dbReference type="Proteomes" id="UP000593571">
    <property type="component" value="Unassembled WGS sequence"/>
</dbReference>
<dbReference type="PANTHER" id="PTHR23004">
    <property type="entry name" value="DOUBLECORTIN DOMAIN CONTAINING 2"/>
    <property type="match status" value="1"/>
</dbReference>
<evidence type="ECO:0000256" key="1">
    <source>
        <dbReference type="SAM" id="MobiDB-lite"/>
    </source>
</evidence>
<dbReference type="GO" id="GO:0005815">
    <property type="term" value="C:microtubule organizing center"/>
    <property type="evidence" value="ECO:0007669"/>
    <property type="project" value="TreeGrafter"/>
</dbReference>
<keyword evidence="4" id="KW-1185">Reference proteome</keyword>
<evidence type="ECO:0000313" key="3">
    <source>
        <dbReference type="EMBL" id="KAF6446412.1"/>
    </source>
</evidence>
<feature type="region of interest" description="Disordered" evidence="1">
    <location>
        <begin position="293"/>
        <end position="531"/>
    </location>
</feature>
<sequence length="531" mass="59284">MGARRPSAPVDTTPTKTILVYRNGDPFFEGRKFVLERRRVPTFEALLQQLTELVAAPFGVRRLFTPTHGHLVLGLDALLPGGKYVAAGPEHFRKLDYIHIVPRKPVKMKKSKEIVPVVHRDMHMPSRWRSLHHLPQCIHVFTNGNLLLPPIRVVIPKQRLAEWESVLATVNEKVFPLGGVRRLFTINGRLLHSVQDLQDKHFYVAAGLEAFKSLPYLESPGAAAAAPQTDTDTEKDSQKKKEDARGGSPHEHGRIPLKAHESVYYAKKRHKKMPVKPSVRSRAEGDVYKAQAPHLETRGAPEVPEEQDEQVEVPGGQDDQSQMSFKKRLPVRHSTKGKASLKKGRKMKKAVPFPEKEPNDFLDEQSTPALLKTPGKVEDHREPPMGQQSQESSLRPPGGRPEGRESLEESPLRQPSQEQASEEEVSLGQSSWVQTSQEQIPSGEEPPDQPSLGQPSQEQVPHGEGRPDQPSLGQPSQEQLPEEEELLGQSSWVQTSQEQVPDGEGPPDQPSLGKPSPKQTSREEQTEEQIP</sequence>
<dbReference type="PANTHER" id="PTHR23004:SF9">
    <property type="entry name" value="DOUBLECORTIN DOMAIN-CONTAINING PROTEIN 2C"/>
    <property type="match status" value="1"/>
</dbReference>
<dbReference type="Gene3D" id="3.10.20.230">
    <property type="entry name" value="Doublecortin domain"/>
    <property type="match status" value="2"/>
</dbReference>
<dbReference type="PROSITE" id="PS50309">
    <property type="entry name" value="DC"/>
    <property type="match status" value="2"/>
</dbReference>
<feature type="compositionally biased region" description="Basic and acidic residues" evidence="1">
    <location>
        <begin position="232"/>
        <end position="258"/>
    </location>
</feature>
<reference evidence="3 4" key="1">
    <citation type="journal article" date="2020" name="Nature">
        <title>Six reference-quality genomes reveal evolution of bat adaptations.</title>
        <authorList>
            <person name="Jebb D."/>
            <person name="Huang Z."/>
            <person name="Pippel M."/>
            <person name="Hughes G.M."/>
            <person name="Lavrichenko K."/>
            <person name="Devanna P."/>
            <person name="Winkler S."/>
            <person name="Jermiin L.S."/>
            <person name="Skirmuntt E.C."/>
            <person name="Katzourakis A."/>
            <person name="Burkitt-Gray L."/>
            <person name="Ray D.A."/>
            <person name="Sullivan K.A.M."/>
            <person name="Roscito J.G."/>
            <person name="Kirilenko B.M."/>
            <person name="Davalos L.M."/>
            <person name="Corthals A.P."/>
            <person name="Power M.L."/>
            <person name="Jones G."/>
            <person name="Ransome R.D."/>
            <person name="Dechmann D.K.N."/>
            <person name="Locatelli A.G."/>
            <person name="Puechmaille S.J."/>
            <person name="Fedrigo O."/>
            <person name="Jarvis E.D."/>
            <person name="Hiller M."/>
            <person name="Vernes S.C."/>
            <person name="Myers E.W."/>
            <person name="Teeling E.C."/>
        </authorList>
    </citation>
    <scope>NUCLEOTIDE SEQUENCE [LARGE SCALE GENOMIC DNA]</scope>
    <source>
        <strain evidence="3">MRouAeg1</strain>
        <tissue evidence="3">Muscle</tissue>
    </source>
</reference>
<evidence type="ECO:0000259" key="2">
    <source>
        <dbReference type="PROSITE" id="PS50309"/>
    </source>
</evidence>
<feature type="compositionally biased region" description="Polar residues" evidence="1">
    <location>
        <begin position="427"/>
        <end position="440"/>
    </location>
</feature>
<dbReference type="SMART" id="SM00537">
    <property type="entry name" value="DCX"/>
    <property type="match status" value="2"/>
</dbReference>
<organism evidence="3 4">
    <name type="scientific">Rousettus aegyptiacus</name>
    <name type="common">Egyptian fruit bat</name>
    <name type="synonym">Pteropus aegyptiacus</name>
    <dbReference type="NCBI Taxonomy" id="9407"/>
    <lineage>
        <taxon>Eukaryota</taxon>
        <taxon>Metazoa</taxon>
        <taxon>Chordata</taxon>
        <taxon>Craniata</taxon>
        <taxon>Vertebrata</taxon>
        <taxon>Euteleostomi</taxon>
        <taxon>Mammalia</taxon>
        <taxon>Eutheria</taxon>
        <taxon>Laurasiatheria</taxon>
        <taxon>Chiroptera</taxon>
        <taxon>Yinpterochiroptera</taxon>
        <taxon>Pteropodoidea</taxon>
        <taxon>Pteropodidae</taxon>
        <taxon>Rousettinae</taxon>
        <taxon>Rousettus</taxon>
    </lineage>
</organism>
<feature type="region of interest" description="Disordered" evidence="1">
    <location>
        <begin position="268"/>
        <end position="287"/>
    </location>
</feature>
<name>A0A7J8FGV6_ROUAE</name>
<comment type="caution">
    <text evidence="3">The sequence shown here is derived from an EMBL/GenBank/DDBJ whole genome shotgun (WGS) entry which is preliminary data.</text>
</comment>
<dbReference type="EMBL" id="JACASE010000007">
    <property type="protein sequence ID" value="KAF6446412.1"/>
    <property type="molecule type" value="Genomic_DNA"/>
</dbReference>
<dbReference type="InterPro" id="IPR036572">
    <property type="entry name" value="Doublecortin_dom_sf"/>
</dbReference>
<evidence type="ECO:0000313" key="4">
    <source>
        <dbReference type="Proteomes" id="UP000593571"/>
    </source>
</evidence>
<feature type="compositionally biased region" description="Basic and acidic residues" evidence="1">
    <location>
        <begin position="401"/>
        <end position="411"/>
    </location>
</feature>
<dbReference type="GO" id="GO:0005874">
    <property type="term" value="C:microtubule"/>
    <property type="evidence" value="ECO:0007669"/>
    <property type="project" value="TreeGrafter"/>
</dbReference>
<accession>A0A7J8FGV6</accession>
<dbReference type="GO" id="GO:0035556">
    <property type="term" value="P:intracellular signal transduction"/>
    <property type="evidence" value="ECO:0007669"/>
    <property type="project" value="InterPro"/>
</dbReference>
<gene>
    <name evidence="3" type="ORF">HJG63_003688</name>
</gene>
<feature type="domain" description="Doublecortin" evidence="2">
    <location>
        <begin position="136"/>
        <end position="217"/>
    </location>
</feature>
<feature type="compositionally biased region" description="Basic residues" evidence="1">
    <location>
        <begin position="325"/>
        <end position="349"/>
    </location>
</feature>
<feature type="region of interest" description="Disordered" evidence="1">
    <location>
        <begin position="222"/>
        <end position="258"/>
    </location>
</feature>
<feature type="domain" description="Doublecortin" evidence="2">
    <location>
        <begin position="16"/>
        <end position="98"/>
    </location>
</feature>
<proteinExistence type="predicted"/>